<comment type="caution">
    <text evidence="2">The sequence shown here is derived from an EMBL/GenBank/DDBJ whole genome shotgun (WGS) entry which is preliminary data.</text>
</comment>
<protein>
    <submittedName>
        <fullName evidence="2">(Mediterranean fruit fly) hypothetical protein</fullName>
    </submittedName>
</protein>
<gene>
    <name evidence="2" type="ORF">CCAP1982_LOCUS21456</name>
</gene>
<dbReference type="AlphaFoldDB" id="A0A811VED6"/>
<accession>A0A811VED6</accession>
<dbReference type="OrthoDB" id="7950399at2759"/>
<name>A0A811VED6_CERCA</name>
<feature type="coiled-coil region" evidence="1">
    <location>
        <begin position="173"/>
        <end position="207"/>
    </location>
</feature>
<evidence type="ECO:0000256" key="1">
    <source>
        <dbReference type="SAM" id="Coils"/>
    </source>
</evidence>
<organism evidence="2 3">
    <name type="scientific">Ceratitis capitata</name>
    <name type="common">Mediterranean fruit fly</name>
    <name type="synonym">Tephritis capitata</name>
    <dbReference type="NCBI Taxonomy" id="7213"/>
    <lineage>
        <taxon>Eukaryota</taxon>
        <taxon>Metazoa</taxon>
        <taxon>Ecdysozoa</taxon>
        <taxon>Arthropoda</taxon>
        <taxon>Hexapoda</taxon>
        <taxon>Insecta</taxon>
        <taxon>Pterygota</taxon>
        <taxon>Neoptera</taxon>
        <taxon>Endopterygota</taxon>
        <taxon>Diptera</taxon>
        <taxon>Brachycera</taxon>
        <taxon>Muscomorpha</taxon>
        <taxon>Tephritoidea</taxon>
        <taxon>Tephritidae</taxon>
        <taxon>Ceratitis</taxon>
        <taxon>Ceratitis</taxon>
    </lineage>
</organism>
<keyword evidence="3" id="KW-1185">Reference proteome</keyword>
<evidence type="ECO:0000313" key="2">
    <source>
        <dbReference type="EMBL" id="CAD7013391.1"/>
    </source>
</evidence>
<sequence length="234" mass="27358">MEFPHFPCIEIATIKTESVESPLLENFLQDFNAQLVEDISHLEASCEKLRDCKKGLQTFKDKYVREIYALTHNIRGDEILPQQLSSRIQSELGQFRVSEHRIEEMLSHFNGDYKDWRLSLDQQMQTSLGTDDLIDLTQEELMDKLGAMRTTAENAKTELNTIEEIAKKNTTILEVELRALQEEVNKLDTLKKEMSKTQEQLMDELKEKQFKNQQDTNKLLREIASLQKNMELYN</sequence>
<keyword evidence="1" id="KW-0175">Coiled coil</keyword>
<dbReference type="Proteomes" id="UP000606786">
    <property type="component" value="Unassembled WGS sequence"/>
</dbReference>
<proteinExistence type="predicted"/>
<dbReference type="EMBL" id="CAJHJT010000056">
    <property type="protein sequence ID" value="CAD7013391.1"/>
    <property type="molecule type" value="Genomic_DNA"/>
</dbReference>
<reference evidence="2" key="1">
    <citation type="submission" date="2020-11" db="EMBL/GenBank/DDBJ databases">
        <authorList>
            <person name="Whitehead M."/>
        </authorList>
    </citation>
    <scope>NUCLEOTIDE SEQUENCE</scope>
    <source>
        <strain evidence="2">EGII</strain>
    </source>
</reference>
<evidence type="ECO:0000313" key="3">
    <source>
        <dbReference type="Proteomes" id="UP000606786"/>
    </source>
</evidence>